<dbReference type="PANTHER" id="PTHR44688:SF16">
    <property type="entry name" value="DNA-BINDING TRANSCRIPTIONAL ACTIVATOR DEVR_DOSR"/>
    <property type="match status" value="1"/>
</dbReference>
<reference evidence="5" key="1">
    <citation type="submission" date="2013-04" db="EMBL/GenBank/DDBJ databases">
        <title>The genome sequencing project of 58 acetic acid bacteria.</title>
        <authorList>
            <person name="Okamoto-Kainuma A."/>
            <person name="Ishikawa M."/>
            <person name="Umino S."/>
            <person name="Koizumi Y."/>
            <person name="Shiwa Y."/>
            <person name="Yoshikawa H."/>
            <person name="Matsutani M."/>
            <person name="Matsushita K."/>
        </authorList>
    </citation>
    <scope>NUCLEOTIDE SEQUENCE</scope>
    <source>
        <strain evidence="5">NRIC 0535</strain>
    </source>
</reference>
<keyword evidence="6" id="KW-1185">Reference proteome</keyword>
<keyword evidence="1" id="KW-0805">Transcription regulation</keyword>
<dbReference type="EMBL" id="BAPV01000004">
    <property type="protein sequence ID" value="GBQ85921.1"/>
    <property type="molecule type" value="Genomic_DNA"/>
</dbReference>
<dbReference type="CDD" id="cd06170">
    <property type="entry name" value="LuxR_C_like"/>
    <property type="match status" value="1"/>
</dbReference>
<dbReference type="Pfam" id="PF00196">
    <property type="entry name" value="GerE"/>
    <property type="match status" value="1"/>
</dbReference>
<dbReference type="SUPFAM" id="SSF46894">
    <property type="entry name" value="C-terminal effector domain of the bipartite response regulators"/>
    <property type="match status" value="1"/>
</dbReference>
<accession>A0ABQ0Q086</accession>
<evidence type="ECO:0000313" key="5">
    <source>
        <dbReference type="EMBL" id="GBQ85921.1"/>
    </source>
</evidence>
<dbReference type="PROSITE" id="PS50043">
    <property type="entry name" value="HTH_LUXR_2"/>
    <property type="match status" value="1"/>
</dbReference>
<name>A0ABQ0Q086_9PROT</name>
<dbReference type="Proteomes" id="UP001062776">
    <property type="component" value="Unassembled WGS sequence"/>
</dbReference>
<dbReference type="InterPro" id="IPR000792">
    <property type="entry name" value="Tscrpt_reg_LuxR_C"/>
</dbReference>
<dbReference type="RefSeq" id="WP_264814678.1">
    <property type="nucleotide sequence ID" value="NZ_BAPV01000004.1"/>
</dbReference>
<feature type="domain" description="HTH luxR-type" evidence="4">
    <location>
        <begin position="193"/>
        <end position="258"/>
    </location>
</feature>
<dbReference type="InterPro" id="IPR016032">
    <property type="entry name" value="Sig_transdc_resp-reg_C-effctor"/>
</dbReference>
<comment type="caution">
    <text evidence="5">The sequence shown here is derived from an EMBL/GenBank/DDBJ whole genome shotgun (WGS) entry which is preliminary data.</text>
</comment>
<dbReference type="GO" id="GO:0003677">
    <property type="term" value="F:DNA binding"/>
    <property type="evidence" value="ECO:0007669"/>
    <property type="project" value="UniProtKB-KW"/>
</dbReference>
<dbReference type="Gene3D" id="1.10.10.10">
    <property type="entry name" value="Winged helix-like DNA-binding domain superfamily/Winged helix DNA-binding domain"/>
    <property type="match status" value="1"/>
</dbReference>
<organism evidence="5 6">
    <name type="scientific">Asaia krungthepensis NRIC 0535</name>
    <dbReference type="NCBI Taxonomy" id="1307925"/>
    <lineage>
        <taxon>Bacteria</taxon>
        <taxon>Pseudomonadati</taxon>
        <taxon>Pseudomonadota</taxon>
        <taxon>Alphaproteobacteria</taxon>
        <taxon>Acetobacterales</taxon>
        <taxon>Acetobacteraceae</taxon>
        <taxon>Asaia</taxon>
    </lineage>
</organism>
<evidence type="ECO:0000313" key="6">
    <source>
        <dbReference type="Proteomes" id="UP001062776"/>
    </source>
</evidence>
<keyword evidence="2 5" id="KW-0238">DNA-binding</keyword>
<sequence>MKDMRPGLLGAAISCLRGPAFPEALRLWLKACLSPDNLTILACAGDAAPRCLYSHAQSCAVHAGFESTYCSGLYLLDPFHALDRKAAAPGVYHLQDVAPDHFHRSEYYTQYYQKTGIVDEMVYLVRIGSAYSVHLCLGRDESSGTAFSAEERVKAALLTPVIQALTTQHWSDLEMHGPGQEVDRASLFWARLKEGEGITLTPRQAQTALLILRGHSSESIATILGVSPQTVKVFRRQIYARCAISSQAELFHLMMPTFLHMSE</sequence>
<dbReference type="PRINTS" id="PR00038">
    <property type="entry name" value="HTHLUXR"/>
</dbReference>
<dbReference type="InterPro" id="IPR036388">
    <property type="entry name" value="WH-like_DNA-bd_sf"/>
</dbReference>
<evidence type="ECO:0000256" key="3">
    <source>
        <dbReference type="ARBA" id="ARBA00023163"/>
    </source>
</evidence>
<proteinExistence type="predicted"/>
<evidence type="ECO:0000259" key="4">
    <source>
        <dbReference type="PROSITE" id="PS50043"/>
    </source>
</evidence>
<gene>
    <name evidence="5" type="ORF">AA0535_0894</name>
</gene>
<dbReference type="PANTHER" id="PTHR44688">
    <property type="entry name" value="DNA-BINDING TRANSCRIPTIONAL ACTIVATOR DEVR_DOSR"/>
    <property type="match status" value="1"/>
</dbReference>
<evidence type="ECO:0000256" key="1">
    <source>
        <dbReference type="ARBA" id="ARBA00023015"/>
    </source>
</evidence>
<protein>
    <submittedName>
        <fullName evidence="5">DNA-binding HTH domain-containing protein</fullName>
    </submittedName>
</protein>
<keyword evidence="3" id="KW-0804">Transcription</keyword>
<dbReference type="SMART" id="SM00421">
    <property type="entry name" value="HTH_LUXR"/>
    <property type="match status" value="1"/>
</dbReference>
<evidence type="ECO:0000256" key="2">
    <source>
        <dbReference type="ARBA" id="ARBA00023125"/>
    </source>
</evidence>